<proteinExistence type="predicted"/>
<reference evidence="4" key="1">
    <citation type="journal article" date="2022" name="Int. J. Syst. Evol. Microbiol.">
        <title>Anaeromyxobacter oryzae sp. nov., Anaeromyxobacter diazotrophicus sp. nov. and Anaeromyxobacter paludicola sp. nov., isolated from paddy soils.</title>
        <authorList>
            <person name="Itoh H."/>
            <person name="Xu Z."/>
            <person name="Mise K."/>
            <person name="Masuda Y."/>
            <person name="Ushijima N."/>
            <person name="Hayakawa C."/>
            <person name="Shiratori Y."/>
            <person name="Senoo K."/>
        </authorList>
    </citation>
    <scope>NUCLEOTIDE SEQUENCE [LARGE SCALE GENOMIC DNA]</scope>
    <source>
        <strain evidence="4">Red232</strain>
    </source>
</reference>
<evidence type="ECO:0000259" key="2">
    <source>
        <dbReference type="Pfam" id="PF02470"/>
    </source>
</evidence>
<dbReference type="InterPro" id="IPR052336">
    <property type="entry name" value="MlaD_Phospholipid_Transporter"/>
</dbReference>
<evidence type="ECO:0000256" key="1">
    <source>
        <dbReference type="SAM" id="MobiDB-lite"/>
    </source>
</evidence>
<dbReference type="PANTHER" id="PTHR33371:SF4">
    <property type="entry name" value="INTERMEMBRANE PHOSPHOLIPID TRANSPORT SYSTEM BINDING PROTEIN MLAD"/>
    <property type="match status" value="1"/>
</dbReference>
<evidence type="ECO:0000313" key="4">
    <source>
        <dbReference type="Proteomes" id="UP001162891"/>
    </source>
</evidence>
<dbReference type="InterPro" id="IPR003399">
    <property type="entry name" value="Mce/MlaD"/>
</dbReference>
<gene>
    <name evidence="3" type="ORF">AMOR_56940</name>
</gene>
<dbReference type="PANTHER" id="PTHR33371">
    <property type="entry name" value="INTERMEMBRANE PHOSPHOLIPID TRANSPORT SYSTEM BINDING PROTEIN MLAD-RELATED"/>
    <property type="match status" value="1"/>
</dbReference>
<accession>A0ABM7X4F2</accession>
<dbReference type="EMBL" id="AP025591">
    <property type="protein sequence ID" value="BDG06698.1"/>
    <property type="molecule type" value="Genomic_DNA"/>
</dbReference>
<protein>
    <recommendedName>
        <fullName evidence="2">Mce/MlaD domain-containing protein</fullName>
    </recommendedName>
</protein>
<name>A0ABM7X4F2_9BACT</name>
<dbReference type="RefSeq" id="WP_248357178.1">
    <property type="nucleotide sequence ID" value="NZ_AP025591.1"/>
</dbReference>
<feature type="domain" description="Mce/MlaD" evidence="2">
    <location>
        <begin position="39"/>
        <end position="97"/>
    </location>
</feature>
<dbReference type="Pfam" id="PF02470">
    <property type="entry name" value="MlaD"/>
    <property type="match status" value="1"/>
</dbReference>
<feature type="region of interest" description="Disordered" evidence="1">
    <location>
        <begin position="258"/>
        <end position="282"/>
    </location>
</feature>
<organism evidence="3 4">
    <name type="scientific">Anaeromyxobacter oryzae</name>
    <dbReference type="NCBI Taxonomy" id="2918170"/>
    <lineage>
        <taxon>Bacteria</taxon>
        <taxon>Pseudomonadati</taxon>
        <taxon>Myxococcota</taxon>
        <taxon>Myxococcia</taxon>
        <taxon>Myxococcales</taxon>
        <taxon>Cystobacterineae</taxon>
        <taxon>Anaeromyxobacteraceae</taxon>
        <taxon>Anaeromyxobacter</taxon>
    </lineage>
</organism>
<dbReference type="Proteomes" id="UP001162891">
    <property type="component" value="Chromosome"/>
</dbReference>
<evidence type="ECO:0000313" key="3">
    <source>
        <dbReference type="EMBL" id="BDG06698.1"/>
    </source>
</evidence>
<sequence>MKPALNKAVAVGVLVAIAGAAFLFAFTFFKKGGYSSGDSYLVRAHFSDATGLTWKSRVQIAGIQIGEVTKISLDRAKALLEIRIKKDVQLHTDACLFKAFPSALLPDALLEVVPGSEDKPLLSSLPESEREITCVREATSVQQLLDSMAKIANDVQIVTGDLAATVKGDQGSLREIIENLARITRQVETVVSQNGQTLTDILANTREFTGDLRDISGRDKERIHSIIRNVDELTAQLRTVAASAQTILGVEPGAPGATGVPGASGAPGAPGAPAAGGPLSPAQAEARAQAKGVQQAVARLNDSLAKLDDMLGKVNEGKSVAGKLLVDERLGRKLGNAIEGVSDYVDRLQKLQIELNLRSEWLLNQSIEEGRPGAKIYVGAKLLPRPDKFYLLEVVSDPRGVDTLTTETITTRQPGSTTETTTVVNRTLHEDRYTFSAQIGKRYGAMTFRAGLIESSGGVGTDLHLLDDALQLSVSMYQFTRVGQNVYPRAKVWLNYNLLQHFFLTTGVDDFLNRWQSLSSVGGRKFNIGTDVFFGAGIFFTDDDLKTLLISGSGSAVGNVTSSSGAK</sequence>
<keyword evidence="4" id="KW-1185">Reference proteome</keyword>